<comment type="caution">
    <text evidence="2">The sequence shown here is derived from an EMBL/GenBank/DDBJ whole genome shotgun (WGS) entry which is preliminary data.</text>
</comment>
<accession>A0AAD6MI38</accession>
<sequence>MPFNFNCHYQAAPPRLDNFFSIEMACSSFLLDPQQIHLTPPTNITTAIATSKEKSLMSLKPPTQSPVSLASSGYLKDLPDLKLEMELKGYNSEDPLFQESSVKSESRGGEIEMDKEKRRVTRREKDMSRARNALFTLKNKERKGP</sequence>
<evidence type="ECO:0000313" key="3">
    <source>
        <dbReference type="Proteomes" id="UP001164929"/>
    </source>
</evidence>
<dbReference type="AlphaFoldDB" id="A0AAD6MI38"/>
<organism evidence="2 3">
    <name type="scientific">Populus alba x Populus x berolinensis</name>
    <dbReference type="NCBI Taxonomy" id="444605"/>
    <lineage>
        <taxon>Eukaryota</taxon>
        <taxon>Viridiplantae</taxon>
        <taxon>Streptophyta</taxon>
        <taxon>Embryophyta</taxon>
        <taxon>Tracheophyta</taxon>
        <taxon>Spermatophyta</taxon>
        <taxon>Magnoliopsida</taxon>
        <taxon>eudicotyledons</taxon>
        <taxon>Gunneridae</taxon>
        <taxon>Pentapetalae</taxon>
        <taxon>rosids</taxon>
        <taxon>fabids</taxon>
        <taxon>Malpighiales</taxon>
        <taxon>Salicaceae</taxon>
        <taxon>Saliceae</taxon>
        <taxon>Populus</taxon>
    </lineage>
</organism>
<gene>
    <name evidence="2" type="ORF">NC653_023241</name>
</gene>
<name>A0AAD6MI38_9ROSI</name>
<proteinExistence type="predicted"/>
<protein>
    <submittedName>
        <fullName evidence="2">Uncharacterized protein</fullName>
    </submittedName>
</protein>
<dbReference type="Proteomes" id="UP001164929">
    <property type="component" value="Chromosome 9"/>
</dbReference>
<reference evidence="2" key="1">
    <citation type="journal article" date="2023" name="Mol. Ecol. Resour.">
        <title>Chromosome-level genome assembly of a triploid poplar Populus alba 'Berolinensis'.</title>
        <authorList>
            <person name="Chen S."/>
            <person name="Yu Y."/>
            <person name="Wang X."/>
            <person name="Wang S."/>
            <person name="Zhang T."/>
            <person name="Zhou Y."/>
            <person name="He R."/>
            <person name="Meng N."/>
            <person name="Wang Y."/>
            <person name="Liu W."/>
            <person name="Liu Z."/>
            <person name="Liu J."/>
            <person name="Guo Q."/>
            <person name="Huang H."/>
            <person name="Sederoff R.R."/>
            <person name="Wang G."/>
            <person name="Qu G."/>
            <person name="Chen S."/>
        </authorList>
    </citation>
    <scope>NUCLEOTIDE SEQUENCE</scope>
    <source>
        <strain evidence="2">SC-2020</strain>
    </source>
</reference>
<keyword evidence="3" id="KW-1185">Reference proteome</keyword>
<feature type="region of interest" description="Disordered" evidence="1">
    <location>
        <begin position="96"/>
        <end position="129"/>
    </location>
</feature>
<evidence type="ECO:0000256" key="1">
    <source>
        <dbReference type="SAM" id="MobiDB-lite"/>
    </source>
</evidence>
<dbReference type="EMBL" id="JAQIZT010000009">
    <property type="protein sequence ID" value="KAJ6985200.1"/>
    <property type="molecule type" value="Genomic_DNA"/>
</dbReference>
<feature type="compositionally biased region" description="Basic and acidic residues" evidence="1">
    <location>
        <begin position="102"/>
        <end position="129"/>
    </location>
</feature>
<evidence type="ECO:0000313" key="2">
    <source>
        <dbReference type="EMBL" id="KAJ6985200.1"/>
    </source>
</evidence>